<dbReference type="GO" id="GO:0016020">
    <property type="term" value="C:membrane"/>
    <property type="evidence" value="ECO:0007669"/>
    <property type="project" value="GOC"/>
</dbReference>
<dbReference type="InterPro" id="IPR029098">
    <property type="entry name" value="Acetyltransf_C"/>
</dbReference>
<comment type="subcellular location">
    <subcellularLocation>
        <location evidence="7">Cytoplasm</location>
    </subcellularLocation>
</comment>
<dbReference type="GO" id="GO:0005737">
    <property type="term" value="C:cytoplasm"/>
    <property type="evidence" value="ECO:0007669"/>
    <property type="project" value="UniProtKB-SubCell"/>
</dbReference>
<feature type="domain" description="UDP N-acetylglucosamine O-acyltransferase C-terminal" evidence="8">
    <location>
        <begin position="176"/>
        <end position="264"/>
    </location>
</feature>
<name>A0A7W8M732_9BURK</name>
<dbReference type="Gene3D" id="1.20.1180.10">
    <property type="entry name" value="Udp N-acetylglucosamine O-acyltransferase, C-terminal domain"/>
    <property type="match status" value="1"/>
</dbReference>
<evidence type="ECO:0000313" key="9">
    <source>
        <dbReference type="EMBL" id="MBB5270506.1"/>
    </source>
</evidence>
<evidence type="ECO:0000259" key="8">
    <source>
        <dbReference type="Pfam" id="PF13720"/>
    </source>
</evidence>
<dbReference type="HAMAP" id="MF_00387">
    <property type="entry name" value="LpxA"/>
    <property type="match status" value="1"/>
</dbReference>
<evidence type="ECO:0000256" key="3">
    <source>
        <dbReference type="ARBA" id="ARBA00022679"/>
    </source>
</evidence>
<keyword evidence="5 7" id="KW-0443">Lipid metabolism</keyword>
<dbReference type="UniPathway" id="UPA00359">
    <property type="reaction ID" value="UER00477"/>
</dbReference>
<sequence length="265" mass="28177">MARIHPTAIVDPKAELAEDVEVGAYTLIGPQVRIGAGTTVGPHAVIEGCTTLGRDNRVFQFASIGAAPQDKKYCGEPTRVEIGDGNTFREFVTVNTGTVQDRGITSIGSDNWLMAYVHVAHDCVVGDHTIFANNTSLGGHVVVGDWVILGGYTGVHQFCKIGAHAMTAVGSVVLHDIPPFVMASGSSAQAHGINSEGLRRRGFDADAIAAIRRAYRTIYRSGLTLEEARERLAADLDAIAPGSRGREGVELMLGFLRGVTRGIVR</sequence>
<dbReference type="SUPFAM" id="SSF51161">
    <property type="entry name" value="Trimeric LpxA-like enzymes"/>
    <property type="match status" value="1"/>
</dbReference>
<evidence type="ECO:0000256" key="6">
    <source>
        <dbReference type="ARBA" id="ARBA00023315"/>
    </source>
</evidence>
<dbReference type="Pfam" id="PF13720">
    <property type="entry name" value="Acetyltransf_11"/>
    <property type="match status" value="1"/>
</dbReference>
<gene>
    <name evidence="7" type="primary">lpxA</name>
    <name evidence="9" type="ORF">HNQ70_000490</name>
</gene>
<dbReference type="EMBL" id="JACHGB010000001">
    <property type="protein sequence ID" value="MBB5270506.1"/>
    <property type="molecule type" value="Genomic_DNA"/>
</dbReference>
<comment type="catalytic activity">
    <reaction evidence="7">
        <text>a (3R)-hydroxyacyl-[ACP] + UDP-N-acetyl-alpha-D-glucosamine = a UDP-3-O-[(3R)-3-hydroxyacyl]-N-acetyl-alpha-D-glucosamine + holo-[ACP]</text>
        <dbReference type="Rhea" id="RHEA:67812"/>
        <dbReference type="Rhea" id="RHEA-COMP:9685"/>
        <dbReference type="Rhea" id="RHEA-COMP:9945"/>
        <dbReference type="ChEBI" id="CHEBI:57705"/>
        <dbReference type="ChEBI" id="CHEBI:64479"/>
        <dbReference type="ChEBI" id="CHEBI:78827"/>
        <dbReference type="ChEBI" id="CHEBI:173225"/>
        <dbReference type="EC" id="2.3.1.129"/>
    </reaction>
</comment>
<evidence type="ECO:0000256" key="2">
    <source>
        <dbReference type="ARBA" id="ARBA00022556"/>
    </source>
</evidence>
<dbReference type="InterPro" id="IPR037157">
    <property type="entry name" value="Acetyltransf_C_sf"/>
</dbReference>
<evidence type="ECO:0000256" key="7">
    <source>
        <dbReference type="HAMAP-Rule" id="MF_00387"/>
    </source>
</evidence>
<comment type="subunit">
    <text evidence="7">Homotrimer.</text>
</comment>
<keyword evidence="3 7" id="KW-0808">Transferase</keyword>
<dbReference type="PIRSF" id="PIRSF000456">
    <property type="entry name" value="UDP-GlcNAc_acltr"/>
    <property type="match status" value="1"/>
</dbReference>
<dbReference type="CDD" id="cd03351">
    <property type="entry name" value="LbH_UDP-GlcNAc_AT"/>
    <property type="match status" value="1"/>
</dbReference>
<dbReference type="InterPro" id="IPR010137">
    <property type="entry name" value="Lipid_A_LpxA"/>
</dbReference>
<keyword evidence="4 7" id="KW-0677">Repeat</keyword>
<keyword evidence="1 7" id="KW-0444">Lipid biosynthesis</keyword>
<dbReference type="Pfam" id="PF00132">
    <property type="entry name" value="Hexapep"/>
    <property type="match status" value="1"/>
</dbReference>
<dbReference type="NCBIfam" id="TIGR01852">
    <property type="entry name" value="lipid_A_lpxA"/>
    <property type="match status" value="1"/>
</dbReference>
<dbReference type="RefSeq" id="WP_183963911.1">
    <property type="nucleotide sequence ID" value="NZ_BAABEW010000004.1"/>
</dbReference>
<dbReference type="PANTHER" id="PTHR43480">
    <property type="entry name" value="ACYL-[ACYL-CARRIER-PROTEIN]--UDP-N-ACETYLGLUCOSAMINE O-ACYLTRANSFERASE"/>
    <property type="match status" value="1"/>
</dbReference>
<dbReference type="InterPro" id="IPR001451">
    <property type="entry name" value="Hexapep"/>
</dbReference>
<dbReference type="AlphaFoldDB" id="A0A7W8M732"/>
<dbReference type="Gene3D" id="2.160.10.10">
    <property type="entry name" value="Hexapeptide repeat proteins"/>
    <property type="match status" value="1"/>
</dbReference>
<keyword evidence="10" id="KW-1185">Reference proteome</keyword>
<organism evidence="9 10">
    <name type="scientific">Quisquiliibacterium transsilvanicum</name>
    <dbReference type="NCBI Taxonomy" id="1549638"/>
    <lineage>
        <taxon>Bacteria</taxon>
        <taxon>Pseudomonadati</taxon>
        <taxon>Pseudomonadota</taxon>
        <taxon>Betaproteobacteria</taxon>
        <taxon>Burkholderiales</taxon>
        <taxon>Burkholderiaceae</taxon>
        <taxon>Quisquiliibacterium</taxon>
    </lineage>
</organism>
<evidence type="ECO:0000256" key="4">
    <source>
        <dbReference type="ARBA" id="ARBA00022737"/>
    </source>
</evidence>
<evidence type="ECO:0000256" key="1">
    <source>
        <dbReference type="ARBA" id="ARBA00022516"/>
    </source>
</evidence>
<evidence type="ECO:0000313" key="10">
    <source>
        <dbReference type="Proteomes" id="UP000532440"/>
    </source>
</evidence>
<evidence type="ECO:0000256" key="5">
    <source>
        <dbReference type="ARBA" id="ARBA00023098"/>
    </source>
</evidence>
<dbReference type="Proteomes" id="UP000532440">
    <property type="component" value="Unassembled WGS sequence"/>
</dbReference>
<keyword evidence="2 7" id="KW-0441">Lipid A biosynthesis</keyword>
<dbReference type="GO" id="GO:0009245">
    <property type="term" value="P:lipid A biosynthetic process"/>
    <property type="evidence" value="ECO:0007669"/>
    <property type="project" value="UniProtKB-UniRule"/>
</dbReference>
<dbReference type="NCBIfam" id="NF003657">
    <property type="entry name" value="PRK05289.1"/>
    <property type="match status" value="1"/>
</dbReference>
<dbReference type="PANTHER" id="PTHR43480:SF1">
    <property type="entry name" value="ACYL-[ACYL-CARRIER-PROTEIN]--UDP-N-ACETYLGLUCOSAMINE O-ACYLTRANSFERASE, MITOCHONDRIAL-RELATED"/>
    <property type="match status" value="1"/>
</dbReference>
<keyword evidence="7" id="KW-0963">Cytoplasm</keyword>
<comment type="caution">
    <text evidence="9">The sequence shown here is derived from an EMBL/GenBank/DDBJ whole genome shotgun (WGS) entry which is preliminary data.</text>
</comment>
<keyword evidence="6 7" id="KW-0012">Acyltransferase</keyword>
<comment type="pathway">
    <text evidence="7">Glycolipid biosynthesis; lipid IV(A) biosynthesis; lipid IV(A) from (3R)-3-hydroxytetradecanoyl-[acyl-carrier-protein] and UDP-N-acetyl-alpha-D-glucosamine: step 1/6.</text>
</comment>
<dbReference type="GO" id="GO:0008780">
    <property type="term" value="F:acyl-[acyl-carrier-protein]-UDP-N-acetylglucosamine O-acyltransferase activity"/>
    <property type="evidence" value="ECO:0007669"/>
    <property type="project" value="UniProtKB-UniRule"/>
</dbReference>
<reference evidence="9 10" key="1">
    <citation type="submission" date="2020-08" db="EMBL/GenBank/DDBJ databases">
        <title>Genomic Encyclopedia of Type Strains, Phase IV (KMG-IV): sequencing the most valuable type-strain genomes for metagenomic binning, comparative biology and taxonomic classification.</title>
        <authorList>
            <person name="Goeker M."/>
        </authorList>
    </citation>
    <scope>NUCLEOTIDE SEQUENCE [LARGE SCALE GENOMIC DNA]</scope>
    <source>
        <strain evidence="9 10">DSM 29781</strain>
    </source>
</reference>
<dbReference type="InterPro" id="IPR011004">
    <property type="entry name" value="Trimer_LpxA-like_sf"/>
</dbReference>
<accession>A0A7W8M732</accession>
<dbReference type="EC" id="2.3.1.129" evidence="7"/>
<protein>
    <recommendedName>
        <fullName evidence="7">Acyl-[acyl-carrier-protein]--UDP-N-acetylglucosamine O-acyltransferase</fullName>
        <shortName evidence="7">UDP-N-acetylglucosamine acyltransferase</shortName>
        <ecNumber evidence="7">2.3.1.129</ecNumber>
    </recommendedName>
</protein>
<comment type="similarity">
    <text evidence="7">Belongs to the transferase hexapeptide repeat family. LpxA subfamily.</text>
</comment>
<proteinExistence type="inferred from homology"/>
<comment type="function">
    <text evidence="7">Involved in the biosynthesis of lipid A, a phosphorylated glycolipid that anchors the lipopolysaccharide to the outer membrane of the cell.</text>
</comment>